<sequence>MKTIKLNGIWELSEGNDHSLCQVQVPGTVLSGLLNAGKIEDPFYRTNEEQTRKLFWKDYVFERSFSVEADLLTEDQILLICEGLDTLTDIYINDHLIAATDNMHRTWKFPVKEYLKEGENQIRIIFHSVLQYIENYTYAEHKEIHYVPCGGMKGNQLLRKAHSMFGWDWGPQTIDAGIFRDIYLEGFSHPRMEDIIFHQKHQDGKVTVTAEIQLSKKNISLNNCCDHTVSNTVSPDYKYENYTVNIEISGPDYTRNQTLTAGQNGRVTFTFDIENPHLWWPNGYGKQPLYNVTVTLRSNTDNILETVNRRIGLRTLTISQEKDQWGSEFAFCVNGLKIFTRGGNYIPEDCLYTRISHETQKYLLESCKRANFNCVRVWGGGYYPSDHFYDLCDEMGLIVWQDLMYACNVYDVTKAFGESCRQETLDNVKRLRHHASLGLWCGNNEIESAWNHWQDFQTETPYLRADYVKLFEDILPDAVKETDQDTFYWPSSPSSGGCFDNPDDENRGDTHYWDVWHGQKPFTDYQKYHFRFCSEFGFQSFPCMKTVKSYTEEKDRNIFSRVMESHQKNDAANGKILYYLSENFQYPHSLNHLLYVSQILQGMAMKYGVDHWRRNRGRCMGTLYWQVNDNWPVASWSSIDYFGRWKALHYMAKKFYAPLAVSMRKDGEIFRAYLENETAQTQEWTATISVKNMKCEILDSVQAAGSTTPFKAEEIIQIDVSNWKKQEDYVFVETVLKLSDGTVLTDTETLVPYKYVELETPEINIDVEEQKDTYLLKIKANCFVPFLSLDFKDADVTLEDNFFHITDTEEKVIRADKKDIRNGSFKNAQNMKNRLEILTLIPVKDGVRN</sequence>
<dbReference type="RefSeq" id="WP_154780341.1">
    <property type="nucleotide sequence ID" value="NZ_WMBC01000006.1"/>
</dbReference>
<feature type="domain" description="Beta-mannosidase Ig-fold" evidence="8">
    <location>
        <begin position="758"/>
        <end position="827"/>
    </location>
</feature>
<dbReference type="Gene3D" id="2.60.40.10">
    <property type="entry name" value="Immunoglobulins"/>
    <property type="match status" value="2"/>
</dbReference>
<keyword evidence="5" id="KW-0325">Glycoprotein</keyword>
<dbReference type="InterPro" id="IPR054593">
    <property type="entry name" value="Beta-mannosidase-like_N2"/>
</dbReference>
<dbReference type="PANTHER" id="PTHR43730">
    <property type="entry name" value="BETA-MANNOSIDASE"/>
    <property type="match status" value="1"/>
</dbReference>
<reference evidence="10 11" key="1">
    <citation type="submission" date="2019-11" db="EMBL/GenBank/DDBJ databases">
        <title>Draft genome sequence of Blautia luti DSM 14534T, isolated from human stool.</title>
        <authorList>
            <person name="Ortiz R."/>
            <person name="Melis-Arcos F."/>
            <person name="Covarrubias P."/>
            <person name="Cardenas J.P."/>
            <person name="Perez-Donoso J."/>
            <person name="Almonacid D."/>
        </authorList>
    </citation>
    <scope>NUCLEOTIDE SEQUENCE [LARGE SCALE GENOMIC DNA]</scope>
    <source>
        <strain evidence="10 11">DSM 14534</strain>
    </source>
</reference>
<dbReference type="Gene3D" id="3.20.20.80">
    <property type="entry name" value="Glycosidases"/>
    <property type="match status" value="1"/>
</dbReference>
<feature type="domain" description="Beta-mannosidase-like galactose-binding" evidence="9">
    <location>
        <begin position="10"/>
        <end position="180"/>
    </location>
</feature>
<name>A0A844GH44_9FIRM</name>
<dbReference type="Pfam" id="PF00703">
    <property type="entry name" value="Glyco_hydro_2"/>
    <property type="match status" value="1"/>
</dbReference>
<dbReference type="PANTHER" id="PTHR43730:SF1">
    <property type="entry name" value="BETA-MANNOSIDASE"/>
    <property type="match status" value="1"/>
</dbReference>
<evidence type="ECO:0000256" key="4">
    <source>
        <dbReference type="ARBA" id="ARBA00022801"/>
    </source>
</evidence>
<dbReference type="GO" id="GO:0005975">
    <property type="term" value="P:carbohydrate metabolic process"/>
    <property type="evidence" value="ECO:0007669"/>
    <property type="project" value="InterPro"/>
</dbReference>
<dbReference type="InterPro" id="IPR013783">
    <property type="entry name" value="Ig-like_fold"/>
</dbReference>
<evidence type="ECO:0000256" key="1">
    <source>
        <dbReference type="ARBA" id="ARBA00000829"/>
    </source>
</evidence>
<dbReference type="FunFam" id="3.20.20.80:FF:000050">
    <property type="entry name" value="Beta-mannosidase B"/>
    <property type="match status" value="1"/>
</dbReference>
<evidence type="ECO:0000313" key="11">
    <source>
        <dbReference type="Proteomes" id="UP000437824"/>
    </source>
</evidence>
<dbReference type="Gene3D" id="2.60.120.260">
    <property type="entry name" value="Galactose-binding domain-like"/>
    <property type="match status" value="1"/>
</dbReference>
<dbReference type="InterPro" id="IPR050887">
    <property type="entry name" value="Beta-mannosidase_GH2"/>
</dbReference>
<organism evidence="10 11">
    <name type="scientific">Blautia luti DSM 14534 = JCM 17040</name>
    <dbReference type="NCBI Taxonomy" id="649762"/>
    <lineage>
        <taxon>Bacteria</taxon>
        <taxon>Bacillati</taxon>
        <taxon>Bacillota</taxon>
        <taxon>Clostridia</taxon>
        <taxon>Lachnospirales</taxon>
        <taxon>Lachnospiraceae</taxon>
        <taxon>Blautia</taxon>
    </lineage>
</organism>
<evidence type="ECO:0000259" key="8">
    <source>
        <dbReference type="Pfam" id="PF17753"/>
    </source>
</evidence>
<dbReference type="InterPro" id="IPR017853">
    <property type="entry name" value="GH"/>
</dbReference>
<dbReference type="EC" id="3.2.1.25" evidence="3"/>
<dbReference type="GO" id="GO:0004567">
    <property type="term" value="F:beta-mannosidase activity"/>
    <property type="evidence" value="ECO:0007669"/>
    <property type="project" value="UniProtKB-EC"/>
</dbReference>
<protein>
    <recommendedName>
        <fullName evidence="3">beta-mannosidase</fullName>
        <ecNumber evidence="3">3.2.1.25</ecNumber>
    </recommendedName>
</protein>
<dbReference type="Pfam" id="PF22666">
    <property type="entry name" value="Glyco_hydro_2_N2"/>
    <property type="match status" value="1"/>
</dbReference>
<dbReference type="InterPro" id="IPR036156">
    <property type="entry name" value="Beta-gal/glucu_dom_sf"/>
</dbReference>
<evidence type="ECO:0000256" key="2">
    <source>
        <dbReference type="ARBA" id="ARBA00007401"/>
    </source>
</evidence>
<comment type="caution">
    <text evidence="10">The sequence shown here is derived from an EMBL/GenBank/DDBJ whole genome shotgun (WGS) entry which is preliminary data.</text>
</comment>
<evidence type="ECO:0000256" key="6">
    <source>
        <dbReference type="ARBA" id="ARBA00023295"/>
    </source>
</evidence>
<evidence type="ECO:0000256" key="3">
    <source>
        <dbReference type="ARBA" id="ARBA00012754"/>
    </source>
</evidence>
<comment type="similarity">
    <text evidence="2">Belongs to the glycosyl hydrolase 2 family.</text>
</comment>
<gene>
    <name evidence="10" type="ORF">GKZ57_08960</name>
</gene>
<dbReference type="SUPFAM" id="SSF49785">
    <property type="entry name" value="Galactose-binding domain-like"/>
    <property type="match status" value="1"/>
</dbReference>
<dbReference type="Proteomes" id="UP000437824">
    <property type="component" value="Unassembled WGS sequence"/>
</dbReference>
<dbReference type="InterPro" id="IPR041625">
    <property type="entry name" value="Beta-mannosidase_Ig"/>
</dbReference>
<dbReference type="EMBL" id="WMBC01000006">
    <property type="protein sequence ID" value="MTD61393.1"/>
    <property type="molecule type" value="Genomic_DNA"/>
</dbReference>
<dbReference type="SUPFAM" id="SSF49303">
    <property type="entry name" value="beta-Galactosidase/glucuronidase domain"/>
    <property type="match status" value="2"/>
</dbReference>
<dbReference type="InterPro" id="IPR006102">
    <property type="entry name" value="Ig-like_GH2"/>
</dbReference>
<keyword evidence="6" id="KW-0326">Glycosidase</keyword>
<evidence type="ECO:0000313" key="10">
    <source>
        <dbReference type="EMBL" id="MTD61393.1"/>
    </source>
</evidence>
<feature type="domain" description="Glycoside hydrolase family 2 immunoglobulin-like beta-sandwich" evidence="7">
    <location>
        <begin position="227"/>
        <end position="314"/>
    </location>
</feature>
<dbReference type="AlphaFoldDB" id="A0A844GH44"/>
<keyword evidence="4 10" id="KW-0378">Hydrolase</keyword>
<evidence type="ECO:0000256" key="5">
    <source>
        <dbReference type="ARBA" id="ARBA00023180"/>
    </source>
</evidence>
<evidence type="ECO:0000259" key="9">
    <source>
        <dbReference type="Pfam" id="PF22666"/>
    </source>
</evidence>
<dbReference type="InterPro" id="IPR008979">
    <property type="entry name" value="Galactose-bd-like_sf"/>
</dbReference>
<dbReference type="Pfam" id="PF17753">
    <property type="entry name" value="Ig_mannosidase"/>
    <property type="match status" value="1"/>
</dbReference>
<dbReference type="SUPFAM" id="SSF51445">
    <property type="entry name" value="(Trans)glycosidases"/>
    <property type="match status" value="1"/>
</dbReference>
<accession>A0A844GH44</accession>
<comment type="catalytic activity">
    <reaction evidence="1">
        <text>Hydrolysis of terminal, non-reducing beta-D-mannose residues in beta-D-mannosides.</text>
        <dbReference type="EC" id="3.2.1.25"/>
    </reaction>
</comment>
<dbReference type="GO" id="GO:0006516">
    <property type="term" value="P:glycoprotein catabolic process"/>
    <property type="evidence" value="ECO:0007669"/>
    <property type="project" value="TreeGrafter"/>
</dbReference>
<proteinExistence type="inferred from homology"/>
<evidence type="ECO:0000259" key="7">
    <source>
        <dbReference type="Pfam" id="PF00703"/>
    </source>
</evidence>